<dbReference type="STRING" id="311410.LA5095_03449"/>
<accession>A0A0M7APN7</accession>
<dbReference type="AlphaFoldDB" id="A0A0M7APN7"/>
<dbReference type="SUPFAM" id="SSF54909">
    <property type="entry name" value="Dimeric alpha+beta barrel"/>
    <property type="match status" value="1"/>
</dbReference>
<organism evidence="2 3">
    <name type="scientific">Roseibium album</name>
    <dbReference type="NCBI Taxonomy" id="311410"/>
    <lineage>
        <taxon>Bacteria</taxon>
        <taxon>Pseudomonadati</taxon>
        <taxon>Pseudomonadota</taxon>
        <taxon>Alphaproteobacteria</taxon>
        <taxon>Hyphomicrobiales</taxon>
        <taxon>Stappiaceae</taxon>
        <taxon>Roseibium</taxon>
    </lineage>
</organism>
<keyword evidence="2" id="KW-0560">Oxidoreductase</keyword>
<dbReference type="InterPro" id="IPR011008">
    <property type="entry name" value="Dimeric_a/b-barrel"/>
</dbReference>
<sequence length="122" mass="13544">MANFEELDRVVSLADQMKAEDGPIVLINVFTVDAGDEEALVAAWSHDADFMKAQPGYISTQMHQGIAGSTTFINYAIWQDVESFRNAFTNPEFQRRIADYPPSAVAKPHLFRKIGVANHCVA</sequence>
<dbReference type="Gene3D" id="3.30.70.100">
    <property type="match status" value="1"/>
</dbReference>
<keyword evidence="2" id="KW-0503">Monooxygenase</keyword>
<dbReference type="InterPro" id="IPR007138">
    <property type="entry name" value="ABM_dom"/>
</dbReference>
<dbReference type="Pfam" id="PF03992">
    <property type="entry name" value="ABM"/>
    <property type="match status" value="1"/>
</dbReference>
<dbReference type="OrthoDB" id="1494517at2"/>
<evidence type="ECO:0000313" key="2">
    <source>
        <dbReference type="EMBL" id="CTQ76402.1"/>
    </source>
</evidence>
<reference evidence="3" key="1">
    <citation type="submission" date="2015-07" db="EMBL/GenBank/DDBJ databases">
        <authorList>
            <person name="Rodrigo-Torres Lidia"/>
            <person name="Arahal R.David."/>
        </authorList>
    </citation>
    <scope>NUCLEOTIDE SEQUENCE [LARGE SCALE GENOMIC DNA]</scope>
    <source>
        <strain evidence="3">CECT 5096</strain>
    </source>
</reference>
<dbReference type="GeneID" id="97672013"/>
<dbReference type="GO" id="GO:0004497">
    <property type="term" value="F:monooxygenase activity"/>
    <property type="evidence" value="ECO:0007669"/>
    <property type="project" value="UniProtKB-KW"/>
</dbReference>
<gene>
    <name evidence="2" type="ORF">LA5096_04731</name>
</gene>
<protein>
    <submittedName>
        <fullName evidence="2">Antibiotic biosynthesis monooxygenase</fullName>
    </submittedName>
</protein>
<dbReference type="PROSITE" id="PS51725">
    <property type="entry name" value="ABM"/>
    <property type="match status" value="1"/>
</dbReference>
<proteinExistence type="predicted"/>
<name>A0A0M7APN7_9HYPH</name>
<evidence type="ECO:0000313" key="3">
    <source>
        <dbReference type="Proteomes" id="UP000049983"/>
    </source>
</evidence>
<dbReference type="Proteomes" id="UP000049983">
    <property type="component" value="Unassembled WGS sequence"/>
</dbReference>
<dbReference type="RefSeq" id="WP_029063243.1">
    <property type="nucleotide sequence ID" value="NZ_CANMGD010000002.1"/>
</dbReference>
<dbReference type="EMBL" id="CXWC01000013">
    <property type="protein sequence ID" value="CTQ76402.1"/>
    <property type="molecule type" value="Genomic_DNA"/>
</dbReference>
<feature type="domain" description="ABM" evidence="1">
    <location>
        <begin position="24"/>
        <end position="114"/>
    </location>
</feature>
<keyword evidence="3" id="KW-1185">Reference proteome</keyword>
<evidence type="ECO:0000259" key="1">
    <source>
        <dbReference type="PROSITE" id="PS51725"/>
    </source>
</evidence>